<dbReference type="EMBL" id="CM042050">
    <property type="protein sequence ID" value="KAI3735134.1"/>
    <property type="molecule type" value="Genomic_DNA"/>
</dbReference>
<name>A0ACB9CLD8_ARCLA</name>
<evidence type="ECO:0000313" key="2">
    <source>
        <dbReference type="Proteomes" id="UP001055879"/>
    </source>
</evidence>
<proteinExistence type="predicted"/>
<evidence type="ECO:0000313" key="1">
    <source>
        <dbReference type="EMBL" id="KAI3735134.1"/>
    </source>
</evidence>
<accession>A0ACB9CLD8</accession>
<protein>
    <submittedName>
        <fullName evidence="1">Uncharacterized protein</fullName>
    </submittedName>
</protein>
<gene>
    <name evidence="1" type="ORF">L6452_14622</name>
</gene>
<organism evidence="1 2">
    <name type="scientific">Arctium lappa</name>
    <name type="common">Greater burdock</name>
    <name type="synonym">Lappa major</name>
    <dbReference type="NCBI Taxonomy" id="4217"/>
    <lineage>
        <taxon>Eukaryota</taxon>
        <taxon>Viridiplantae</taxon>
        <taxon>Streptophyta</taxon>
        <taxon>Embryophyta</taxon>
        <taxon>Tracheophyta</taxon>
        <taxon>Spermatophyta</taxon>
        <taxon>Magnoliopsida</taxon>
        <taxon>eudicotyledons</taxon>
        <taxon>Gunneridae</taxon>
        <taxon>Pentapetalae</taxon>
        <taxon>asterids</taxon>
        <taxon>campanulids</taxon>
        <taxon>Asterales</taxon>
        <taxon>Asteraceae</taxon>
        <taxon>Carduoideae</taxon>
        <taxon>Cardueae</taxon>
        <taxon>Arctiinae</taxon>
        <taxon>Arctium</taxon>
    </lineage>
</organism>
<dbReference type="Proteomes" id="UP001055879">
    <property type="component" value="Linkage Group LG04"/>
</dbReference>
<comment type="caution">
    <text evidence="1">The sequence shown here is derived from an EMBL/GenBank/DDBJ whole genome shotgun (WGS) entry which is preliminary data.</text>
</comment>
<sequence>MLFEASRIWDAMINNLNMPKWKAMSIGAWRNYYTLGTPRNRSSGDGDPVETENYWTQSLAAITLQFSVEVYPIEVGGRRREWISRSLTMVGKKGGKRMVMELGDEGWLTEERQRRSPETRDESQTQKRCLIHGIVFIKIS</sequence>
<reference evidence="2" key="1">
    <citation type="journal article" date="2022" name="Mol. Ecol. Resour.">
        <title>The genomes of chicory, endive, great burdock and yacon provide insights into Asteraceae palaeo-polyploidization history and plant inulin production.</title>
        <authorList>
            <person name="Fan W."/>
            <person name="Wang S."/>
            <person name="Wang H."/>
            <person name="Wang A."/>
            <person name="Jiang F."/>
            <person name="Liu H."/>
            <person name="Zhao H."/>
            <person name="Xu D."/>
            <person name="Zhang Y."/>
        </authorList>
    </citation>
    <scope>NUCLEOTIDE SEQUENCE [LARGE SCALE GENOMIC DNA]</scope>
    <source>
        <strain evidence="2">cv. Niubang</strain>
    </source>
</reference>
<keyword evidence="2" id="KW-1185">Reference proteome</keyword>
<reference evidence="1 2" key="2">
    <citation type="journal article" date="2022" name="Mol. Ecol. Resour.">
        <title>The genomes of chicory, endive, great burdock and yacon provide insights into Asteraceae paleo-polyploidization history and plant inulin production.</title>
        <authorList>
            <person name="Fan W."/>
            <person name="Wang S."/>
            <person name="Wang H."/>
            <person name="Wang A."/>
            <person name="Jiang F."/>
            <person name="Liu H."/>
            <person name="Zhao H."/>
            <person name="Xu D."/>
            <person name="Zhang Y."/>
        </authorList>
    </citation>
    <scope>NUCLEOTIDE SEQUENCE [LARGE SCALE GENOMIC DNA]</scope>
    <source>
        <strain evidence="2">cv. Niubang</strain>
    </source>
</reference>